<dbReference type="Proteomes" id="UP000094068">
    <property type="component" value="Unassembled WGS sequence"/>
</dbReference>
<dbReference type="RefSeq" id="WP_069645810.1">
    <property type="nucleotide sequence ID" value="NZ_MIJZ01000012.1"/>
</dbReference>
<dbReference type="AlphaFoldDB" id="A0A1E5GH33"/>
<accession>A0A1E5GH33</accession>
<dbReference type="Pfam" id="PF03816">
    <property type="entry name" value="LytR_cpsA_psr"/>
    <property type="match status" value="1"/>
</dbReference>
<dbReference type="InterPro" id="IPR004474">
    <property type="entry name" value="LytR_CpsA_psr"/>
</dbReference>
<comment type="caution">
    <text evidence="3">The sequence shown here is derived from an EMBL/GenBank/DDBJ whole genome shotgun (WGS) entry which is preliminary data.</text>
</comment>
<keyword evidence="4" id="KW-1185">Reference proteome</keyword>
<evidence type="ECO:0000313" key="3">
    <source>
        <dbReference type="EMBL" id="OEG11957.1"/>
    </source>
</evidence>
<sequence>MKKKNKPERKKRKGWLTFLWGFLFLLLVIVIVAAACIGKIYWDVKKTSNAIHNDVPIEMRGASSFDHKKDDIVTGKPFSVLIMGIDTGDFGRTDIGRSDTMMVATVNQKKKETLLMSVPRDTYTEISGKGFPDKINHAYAFGGAAMAMDTTENLLNIPIHYYIWLNMKGMSDLVDVLGGITVMNPTAFTYAKFDYPVGELKMGGLEALQYTRMRKEDPRGDYGRQERQRIVLEAISKKLLNLSNVTKYQSILNVLGENMQTNLTLEEMRDIEQNYHSALVNIRGDYMQGEGAMIDGGSYQLIPEAELSRVQKELAKSLQQ</sequence>
<evidence type="ECO:0000259" key="2">
    <source>
        <dbReference type="Pfam" id="PF03816"/>
    </source>
</evidence>
<dbReference type="EMBL" id="MIJZ01000012">
    <property type="protein sequence ID" value="OEG11957.1"/>
    <property type="molecule type" value="Genomic_DNA"/>
</dbReference>
<dbReference type="Gene3D" id="3.40.630.190">
    <property type="entry name" value="LCP protein"/>
    <property type="match status" value="1"/>
</dbReference>
<evidence type="ECO:0000313" key="4">
    <source>
        <dbReference type="Proteomes" id="UP000094068"/>
    </source>
</evidence>
<dbReference type="STRING" id="903984.BCR21_06895"/>
<comment type="similarity">
    <text evidence="1">Belongs to the LytR/CpsA/Psr (LCP) family.</text>
</comment>
<organism evidence="3 4">
    <name type="scientific">Enterococcus ureasiticus</name>
    <dbReference type="NCBI Taxonomy" id="903984"/>
    <lineage>
        <taxon>Bacteria</taxon>
        <taxon>Bacillati</taxon>
        <taxon>Bacillota</taxon>
        <taxon>Bacilli</taxon>
        <taxon>Lactobacillales</taxon>
        <taxon>Enterococcaceae</taxon>
        <taxon>Enterococcus</taxon>
    </lineage>
</organism>
<feature type="domain" description="Cell envelope-related transcriptional attenuator" evidence="2">
    <location>
        <begin position="97"/>
        <end position="239"/>
    </location>
</feature>
<proteinExistence type="inferred from homology"/>
<gene>
    <name evidence="3" type="ORF">BCR21_06895</name>
</gene>
<dbReference type="PANTHER" id="PTHR33392">
    <property type="entry name" value="POLYISOPRENYL-TEICHOIC ACID--PEPTIDOGLYCAN TEICHOIC ACID TRANSFERASE TAGU"/>
    <property type="match status" value="1"/>
</dbReference>
<dbReference type="NCBIfam" id="TIGR00350">
    <property type="entry name" value="lytR_cpsA_psr"/>
    <property type="match status" value="1"/>
</dbReference>
<reference evidence="4" key="1">
    <citation type="submission" date="2016-09" db="EMBL/GenBank/DDBJ databases">
        <authorList>
            <person name="Gulvik C.A."/>
        </authorList>
    </citation>
    <scope>NUCLEOTIDE SEQUENCE [LARGE SCALE GENOMIC DNA]</scope>
    <source>
        <strain evidence="4">DSM 23328</strain>
    </source>
</reference>
<protein>
    <recommendedName>
        <fullName evidence="2">Cell envelope-related transcriptional attenuator domain-containing protein</fullName>
    </recommendedName>
</protein>
<dbReference type="InterPro" id="IPR050922">
    <property type="entry name" value="LytR/CpsA/Psr_CW_biosynth"/>
</dbReference>
<dbReference type="PANTHER" id="PTHR33392:SF6">
    <property type="entry name" value="POLYISOPRENYL-TEICHOIC ACID--PEPTIDOGLYCAN TEICHOIC ACID TRANSFERASE TAGU"/>
    <property type="match status" value="1"/>
</dbReference>
<name>A0A1E5GH33_9ENTE</name>
<dbReference type="OrthoDB" id="27330at2"/>
<evidence type="ECO:0000256" key="1">
    <source>
        <dbReference type="ARBA" id="ARBA00006068"/>
    </source>
</evidence>